<keyword evidence="3 7" id="KW-0547">Nucleotide-binding</keyword>
<dbReference type="PRINTS" id="PR00301">
    <property type="entry name" value="HEATSHOCK70"/>
</dbReference>
<dbReference type="Proteomes" id="UP000662818">
    <property type="component" value="Chromosome"/>
</dbReference>
<proteinExistence type="inferred from homology"/>
<sequence>MAVHGIDLGTTCSAIARTDSSGRPQVLVGMTGEATVPSVVLFASDREHLVGEGARRQARLDPEHVCALVKRRMGESDWRFVAHGRSWSAAAVSSLILKSVCEDAAFGSGEQVTSAVITVPAYFGDEERRATTLAGTYAGLDVVDVLSEPIAAALSYGFGRLDGSFGLTKDAGYETVLVYDLGGGTFDATVIELADRRISVLAVDGDHQLGGADWDERICLHLSRQFCAENPDAEDPLDDSAGAQELVIAAQRAKHDLSDRESTEVVVTHDGARSTVTLTRAELEDMTSALLRRTIDLTRSCLEAASRRGVGRVGRVLMVGGSSRMPMVEKALRAELGIAPELHDPDLAVAKGAALYGAKKELERLVEGDLVTRGRLRAGDRIEDAPPDELDAACRRVADALGQPLAQVRRAIEIRVDTVVSRGFGVLAANPMTGELEPVWLVHRNDRLPINVSRSFGTVRRDQDAIEIRIVEQQSQAESMRVQDVKLLVAGTIEGIPPGYDEGSEVRVRFLMGFDGLLTVLADHVEARLPLTLTAQTGATLSQAEVAREREQLQRTRRRDA</sequence>
<dbReference type="Gene3D" id="3.90.640.10">
    <property type="entry name" value="Actin, Chain A, domain 4"/>
    <property type="match status" value="1"/>
</dbReference>
<keyword evidence="6" id="KW-0143">Chaperone</keyword>
<reference evidence="8 10" key="2">
    <citation type="submission" date="2020-07" db="EMBL/GenBank/DDBJ databases">
        <title>Sequencing the genomes of 1000 actinobacteria strains.</title>
        <authorList>
            <person name="Klenk H.-P."/>
        </authorList>
    </citation>
    <scope>NUCLEOTIDE SEQUENCE [LARGE SCALE GENOMIC DNA]</scope>
    <source>
        <strain evidence="8 10">DSM 15131</strain>
    </source>
</reference>
<evidence type="ECO:0000256" key="6">
    <source>
        <dbReference type="ARBA" id="ARBA00023186"/>
    </source>
</evidence>
<dbReference type="GO" id="GO:0008299">
    <property type="term" value="P:isoprenoid biosynthetic process"/>
    <property type="evidence" value="ECO:0007669"/>
    <property type="project" value="InterPro"/>
</dbReference>
<dbReference type="InterPro" id="IPR029047">
    <property type="entry name" value="HSP70_peptide-bd_sf"/>
</dbReference>
<comment type="similarity">
    <text evidence="1 7">Belongs to the heat shock protein 70 family.</text>
</comment>
<dbReference type="RefSeq" id="WP_036542090.1">
    <property type="nucleotide sequence ID" value="NZ_CP022295.1"/>
</dbReference>
<dbReference type="PROSITE" id="PS00329">
    <property type="entry name" value="HSP70_2"/>
    <property type="match status" value="1"/>
</dbReference>
<dbReference type="FunFam" id="3.90.640.10:FF:000003">
    <property type="entry name" value="Molecular chaperone DnaK"/>
    <property type="match status" value="1"/>
</dbReference>
<evidence type="ECO:0000313" key="10">
    <source>
        <dbReference type="Proteomes" id="UP000562045"/>
    </source>
</evidence>
<gene>
    <name evidence="8" type="ORF">BJ993_003842</name>
    <name evidence="9" type="ORF">CFH99_09810</name>
</gene>
<keyword evidence="11" id="KW-1185">Reference proteome</keyword>
<dbReference type="InterPro" id="IPR018181">
    <property type="entry name" value="Heat_shock_70_CS"/>
</dbReference>
<keyword evidence="5" id="KW-0346">Stress response</keyword>
<dbReference type="GO" id="GO:0003824">
    <property type="term" value="F:catalytic activity"/>
    <property type="evidence" value="ECO:0007669"/>
    <property type="project" value="InterPro"/>
</dbReference>
<dbReference type="InterPro" id="IPR013126">
    <property type="entry name" value="Hsp_70_fam"/>
</dbReference>
<evidence type="ECO:0000313" key="8">
    <source>
        <dbReference type="EMBL" id="NYI46762.1"/>
    </source>
</evidence>
<accession>A0A7Y9ZJU0</accession>
<evidence type="ECO:0000256" key="4">
    <source>
        <dbReference type="ARBA" id="ARBA00022840"/>
    </source>
</evidence>
<organism evidence="8 10">
    <name type="scientific">Nocardioides aromaticivorans</name>
    <dbReference type="NCBI Taxonomy" id="200618"/>
    <lineage>
        <taxon>Bacteria</taxon>
        <taxon>Bacillati</taxon>
        <taxon>Actinomycetota</taxon>
        <taxon>Actinomycetes</taxon>
        <taxon>Propionibacteriales</taxon>
        <taxon>Nocardioidaceae</taxon>
        <taxon>Nocardioides</taxon>
    </lineage>
</organism>
<dbReference type="CDD" id="cd24029">
    <property type="entry name" value="ASKHA_NBD_HSP70_DnaK_HscA_HscC"/>
    <property type="match status" value="1"/>
</dbReference>
<name>A0A7Y9ZJU0_9ACTN</name>
<dbReference type="SUPFAM" id="SSF53067">
    <property type="entry name" value="Actin-like ATPase domain"/>
    <property type="match status" value="2"/>
</dbReference>
<dbReference type="FunFam" id="3.30.420.40:FF:000545">
    <property type="entry name" value="Endoplasmic reticulum chaperone BiP"/>
    <property type="match status" value="1"/>
</dbReference>
<dbReference type="InterPro" id="IPR043129">
    <property type="entry name" value="ATPase_NBD"/>
</dbReference>
<evidence type="ECO:0000313" key="9">
    <source>
        <dbReference type="EMBL" id="QSR25918.1"/>
    </source>
</evidence>
<reference evidence="9 11" key="1">
    <citation type="submission" date="2017-06" db="EMBL/GenBank/DDBJ databases">
        <title>Complete Genome Sequence of the Soil Carbazole-Degrading Bacterium Nocardioides aromaticivorans IC177.</title>
        <authorList>
            <person name="Vejarano F."/>
            <person name="Suzuki-Minakuchi C."/>
            <person name="Ohtsubo Y."/>
            <person name="Tsuda M."/>
            <person name="Okada K."/>
            <person name="Nojiri H."/>
        </authorList>
    </citation>
    <scope>NUCLEOTIDE SEQUENCE [LARGE SCALE GENOMIC DNA]</scope>
    <source>
        <strain evidence="9 11">IC177</strain>
    </source>
</reference>
<dbReference type="Proteomes" id="UP000562045">
    <property type="component" value="Unassembled WGS sequence"/>
</dbReference>
<protein>
    <submittedName>
        <fullName evidence="9">Heat-shock protein Hsp70</fullName>
    </submittedName>
    <submittedName>
        <fullName evidence="8">Molecular chaperone DnaK (HSP70)</fullName>
    </submittedName>
</protein>
<evidence type="ECO:0000256" key="3">
    <source>
        <dbReference type="ARBA" id="ARBA00022741"/>
    </source>
</evidence>
<dbReference type="GO" id="GO:0140662">
    <property type="term" value="F:ATP-dependent protein folding chaperone"/>
    <property type="evidence" value="ECO:0007669"/>
    <property type="project" value="InterPro"/>
</dbReference>
<keyword evidence="2" id="KW-0597">Phosphoprotein</keyword>
<dbReference type="PROSITE" id="PS01295">
    <property type="entry name" value="ISPD"/>
    <property type="match status" value="1"/>
</dbReference>
<dbReference type="EMBL" id="JACBZM010000001">
    <property type="protein sequence ID" value="NYI46762.1"/>
    <property type="molecule type" value="Genomic_DNA"/>
</dbReference>
<dbReference type="PROSITE" id="PS01036">
    <property type="entry name" value="HSP70_3"/>
    <property type="match status" value="1"/>
</dbReference>
<evidence type="ECO:0000313" key="11">
    <source>
        <dbReference type="Proteomes" id="UP000662818"/>
    </source>
</evidence>
<dbReference type="GO" id="GO:0005524">
    <property type="term" value="F:ATP binding"/>
    <property type="evidence" value="ECO:0007669"/>
    <property type="project" value="UniProtKB-KW"/>
</dbReference>
<dbReference type="Gene3D" id="2.60.34.10">
    <property type="entry name" value="Substrate Binding Domain Of DNAk, Chain A, domain 1"/>
    <property type="match status" value="1"/>
</dbReference>
<dbReference type="AlphaFoldDB" id="A0A7Y9ZJU0"/>
<evidence type="ECO:0000256" key="2">
    <source>
        <dbReference type="ARBA" id="ARBA00022553"/>
    </source>
</evidence>
<dbReference type="SUPFAM" id="SSF100920">
    <property type="entry name" value="Heat shock protein 70kD (HSP70), peptide-binding domain"/>
    <property type="match status" value="1"/>
</dbReference>
<dbReference type="EMBL" id="CP022295">
    <property type="protein sequence ID" value="QSR25918.1"/>
    <property type="molecule type" value="Genomic_DNA"/>
</dbReference>
<dbReference type="Pfam" id="PF00012">
    <property type="entry name" value="HSP70"/>
    <property type="match status" value="2"/>
</dbReference>
<keyword evidence="4 7" id="KW-0067">ATP-binding</keyword>
<evidence type="ECO:0000256" key="5">
    <source>
        <dbReference type="ARBA" id="ARBA00023016"/>
    </source>
</evidence>
<dbReference type="PROSITE" id="PS00297">
    <property type="entry name" value="HSP70_1"/>
    <property type="match status" value="1"/>
</dbReference>
<dbReference type="InterPro" id="IPR018294">
    <property type="entry name" value="ISPD_synthase_CS"/>
</dbReference>
<dbReference type="Gene3D" id="3.30.420.40">
    <property type="match status" value="2"/>
</dbReference>
<evidence type="ECO:0000256" key="1">
    <source>
        <dbReference type="ARBA" id="ARBA00007381"/>
    </source>
</evidence>
<evidence type="ECO:0000256" key="7">
    <source>
        <dbReference type="RuleBase" id="RU003322"/>
    </source>
</evidence>
<dbReference type="PANTHER" id="PTHR19375">
    <property type="entry name" value="HEAT SHOCK PROTEIN 70KDA"/>
    <property type="match status" value="1"/>
</dbReference>